<dbReference type="InterPro" id="IPR024091">
    <property type="entry name" value="LnmK-like_bifun_acyl/decarbox"/>
</dbReference>
<dbReference type="NCBIfam" id="TIGR04099">
    <property type="entry name" value="biosn_Pnap_2097"/>
    <property type="match status" value="1"/>
</dbReference>
<protein>
    <submittedName>
        <fullName evidence="1">Uncharacterized protein</fullName>
    </submittedName>
</protein>
<proteinExistence type="predicted"/>
<name>A0A2W5N1T1_RHOSU</name>
<evidence type="ECO:0000313" key="2">
    <source>
        <dbReference type="Proteomes" id="UP000249185"/>
    </source>
</evidence>
<gene>
    <name evidence="1" type="ORF">DI556_17870</name>
</gene>
<dbReference type="AlphaFoldDB" id="A0A2W5N1T1"/>
<dbReference type="Gene3D" id="3.10.129.10">
    <property type="entry name" value="Hotdog Thioesterase"/>
    <property type="match status" value="1"/>
</dbReference>
<evidence type="ECO:0000313" key="1">
    <source>
        <dbReference type="EMBL" id="PZQ47356.1"/>
    </source>
</evidence>
<reference evidence="1 2" key="1">
    <citation type="submission" date="2017-08" db="EMBL/GenBank/DDBJ databases">
        <title>Infants hospitalized years apart are colonized by the same room-sourced microbial strains.</title>
        <authorList>
            <person name="Brooks B."/>
            <person name="Olm M.R."/>
            <person name="Firek B.A."/>
            <person name="Baker R."/>
            <person name="Thomas B.C."/>
            <person name="Morowitz M.J."/>
            <person name="Banfield J.F."/>
        </authorList>
    </citation>
    <scope>NUCLEOTIDE SEQUENCE [LARGE SCALE GENOMIC DNA]</scope>
    <source>
        <strain evidence="1">S2_005_002_R2_34</strain>
    </source>
</reference>
<dbReference type="NCBIfam" id="TIGR04098">
    <property type="entry name" value="LnmK_bifunc"/>
    <property type="match status" value="1"/>
</dbReference>
<accession>A0A2W5N1T1</accession>
<dbReference type="EMBL" id="QFPW01000017">
    <property type="protein sequence ID" value="PZQ47356.1"/>
    <property type="molecule type" value="Genomic_DNA"/>
</dbReference>
<comment type="caution">
    <text evidence="1">The sequence shown here is derived from an EMBL/GenBank/DDBJ whole genome shotgun (WGS) entry which is preliminary data.</text>
</comment>
<dbReference type="Proteomes" id="UP000249185">
    <property type="component" value="Unassembled WGS sequence"/>
</dbReference>
<sequence>MAEMGYVGLSEQWALKRAGDLHWRLIARAMGQAEAVFTCAEGRPLYAAFCASRLTLGDPAAPRLGGGLELRARLYRVGRSRLGSLTELRVEGRVVGEIALVSVFVGRSGEGAMVRRAPRVLAMPAAVSPALEALAGTAARAAGRARRWPATAPGWGFTPTPAVDFNAAGLLYFPGFSALSDRAVAAAGLARAEPLRARTVAYLGNVAPGEPVTVQPLARRDGHLSLIRGGDDRLLAVLRARY</sequence>
<organism evidence="1 2">
    <name type="scientific">Rhodovulum sulfidophilum</name>
    <name type="common">Rhodobacter sulfidophilus</name>
    <dbReference type="NCBI Taxonomy" id="35806"/>
    <lineage>
        <taxon>Bacteria</taxon>
        <taxon>Pseudomonadati</taxon>
        <taxon>Pseudomonadota</taxon>
        <taxon>Alphaproteobacteria</taxon>
        <taxon>Rhodobacterales</taxon>
        <taxon>Paracoccaceae</taxon>
        <taxon>Rhodovulum</taxon>
    </lineage>
</organism>